<proteinExistence type="predicted"/>
<sequence length="123" mass="13714">MPEPTSPMDRWLDDHRFGWRDDRRYAGADRFYTPDVVLRSPRGTAHGLTELVDHLRRVGDDADHSQHVTSDVLIDLNGDKAEVTAYGVVYSHRPDDGLVRTAGLRAAYTTCAPPTAGAWPVSR</sequence>
<dbReference type="RefSeq" id="WP_182843532.1">
    <property type="nucleotide sequence ID" value="NZ_BAAALP010000009.1"/>
</dbReference>
<feature type="domain" description="SnoaL-like" evidence="1">
    <location>
        <begin position="19"/>
        <end position="122"/>
    </location>
</feature>
<dbReference type="InterPro" id="IPR032710">
    <property type="entry name" value="NTF2-like_dom_sf"/>
</dbReference>
<evidence type="ECO:0000313" key="2">
    <source>
        <dbReference type="EMBL" id="MBA8951161.1"/>
    </source>
</evidence>
<dbReference type="Pfam" id="PF13577">
    <property type="entry name" value="SnoaL_4"/>
    <property type="match status" value="1"/>
</dbReference>
<gene>
    <name evidence="2" type="ORF">HNR61_002792</name>
</gene>
<dbReference type="EMBL" id="JACJIA010000003">
    <property type="protein sequence ID" value="MBA8951161.1"/>
    <property type="molecule type" value="Genomic_DNA"/>
</dbReference>
<dbReference type="Proteomes" id="UP000572680">
    <property type="component" value="Unassembled WGS sequence"/>
</dbReference>
<comment type="caution">
    <text evidence="2">The sequence shown here is derived from an EMBL/GenBank/DDBJ whole genome shotgun (WGS) entry which is preliminary data.</text>
</comment>
<name>A0A7W3QL81_ACTNM</name>
<dbReference type="InterPro" id="IPR037401">
    <property type="entry name" value="SnoaL-like"/>
</dbReference>
<accession>A0A7W3QL81</accession>
<dbReference type="AlphaFoldDB" id="A0A7W3QL81"/>
<keyword evidence="3" id="KW-1185">Reference proteome</keyword>
<reference evidence="2 3" key="1">
    <citation type="submission" date="2020-08" db="EMBL/GenBank/DDBJ databases">
        <title>Genomic Encyclopedia of Type Strains, Phase IV (KMG-IV): sequencing the most valuable type-strain genomes for metagenomic binning, comparative biology and taxonomic classification.</title>
        <authorList>
            <person name="Goeker M."/>
        </authorList>
    </citation>
    <scope>NUCLEOTIDE SEQUENCE [LARGE SCALE GENOMIC DNA]</scope>
    <source>
        <strain evidence="2 3">DSM 44197</strain>
    </source>
</reference>
<evidence type="ECO:0000259" key="1">
    <source>
        <dbReference type="Pfam" id="PF13577"/>
    </source>
</evidence>
<dbReference type="SUPFAM" id="SSF54427">
    <property type="entry name" value="NTF2-like"/>
    <property type="match status" value="1"/>
</dbReference>
<dbReference type="Gene3D" id="3.10.450.50">
    <property type="match status" value="1"/>
</dbReference>
<protein>
    <recommendedName>
        <fullName evidence="1">SnoaL-like domain-containing protein</fullName>
    </recommendedName>
</protein>
<evidence type="ECO:0000313" key="3">
    <source>
        <dbReference type="Proteomes" id="UP000572680"/>
    </source>
</evidence>
<organism evidence="2 3">
    <name type="scientific">Actinomadura namibiensis</name>
    <dbReference type="NCBI Taxonomy" id="182080"/>
    <lineage>
        <taxon>Bacteria</taxon>
        <taxon>Bacillati</taxon>
        <taxon>Actinomycetota</taxon>
        <taxon>Actinomycetes</taxon>
        <taxon>Streptosporangiales</taxon>
        <taxon>Thermomonosporaceae</taxon>
        <taxon>Actinomadura</taxon>
    </lineage>
</organism>